<dbReference type="GO" id="GO:0030246">
    <property type="term" value="F:carbohydrate binding"/>
    <property type="evidence" value="ECO:0007669"/>
    <property type="project" value="UniProtKB-UniRule"/>
</dbReference>
<dbReference type="RefSeq" id="XP_030753151.1">
    <property type="nucleotide sequence ID" value="XM_030897291.1"/>
</dbReference>
<dbReference type="PANTHER" id="PTHR11346:SF176">
    <property type="entry name" value="32 KDA BETA-GALACTOSIDE-BINDING LECTIN LEC-3"/>
    <property type="match status" value="1"/>
</dbReference>
<protein>
    <recommendedName>
        <fullName evidence="2">Galectin</fullName>
    </recommendedName>
</protein>
<dbReference type="InterPro" id="IPR013320">
    <property type="entry name" value="ConA-like_dom_sf"/>
</dbReference>
<accession>A0A6J2XQ00</accession>
<feature type="compositionally biased region" description="Basic residues" evidence="3">
    <location>
        <begin position="139"/>
        <end position="151"/>
    </location>
</feature>
<evidence type="ECO:0000313" key="5">
    <source>
        <dbReference type="Proteomes" id="UP000504635"/>
    </source>
</evidence>
<evidence type="ECO:0000259" key="4">
    <source>
        <dbReference type="PROSITE" id="PS51304"/>
    </source>
</evidence>
<dbReference type="Gene3D" id="2.60.120.200">
    <property type="match status" value="1"/>
</dbReference>
<dbReference type="InterPro" id="IPR044156">
    <property type="entry name" value="Galectin-like"/>
</dbReference>
<dbReference type="PANTHER" id="PTHR11346">
    <property type="entry name" value="GALECTIN"/>
    <property type="match status" value="1"/>
</dbReference>
<dbReference type="KEGG" id="soy:115880158"/>
<dbReference type="SMART" id="SM00276">
    <property type="entry name" value="GLECT"/>
    <property type="match status" value="1"/>
</dbReference>
<evidence type="ECO:0000256" key="2">
    <source>
        <dbReference type="RuleBase" id="RU102079"/>
    </source>
</evidence>
<reference evidence="6" key="1">
    <citation type="submission" date="2025-08" db="UniProtKB">
        <authorList>
            <consortium name="RefSeq"/>
        </authorList>
    </citation>
    <scope>IDENTIFICATION</scope>
    <source>
        <tissue evidence="6">Gonads</tissue>
    </source>
</reference>
<feature type="domain" description="Galectin" evidence="4">
    <location>
        <begin position="3"/>
        <end position="134"/>
    </location>
</feature>
<dbReference type="SUPFAM" id="SSF49899">
    <property type="entry name" value="Concanavalin A-like lectins/glucanases"/>
    <property type="match status" value="1"/>
</dbReference>
<dbReference type="InParanoid" id="A0A6J2XQ00"/>
<dbReference type="GeneID" id="115880158"/>
<dbReference type="Proteomes" id="UP000504635">
    <property type="component" value="Unplaced"/>
</dbReference>
<dbReference type="SMART" id="SM00908">
    <property type="entry name" value="Gal-bind_lectin"/>
    <property type="match status" value="1"/>
</dbReference>
<dbReference type="AlphaFoldDB" id="A0A6J2XQ00"/>
<keyword evidence="5" id="KW-1185">Reference proteome</keyword>
<evidence type="ECO:0000313" key="6">
    <source>
        <dbReference type="RefSeq" id="XP_030753151.1"/>
    </source>
</evidence>
<gene>
    <name evidence="6" type="primary">LOC115880158</name>
</gene>
<feature type="region of interest" description="Disordered" evidence="3">
    <location>
        <begin position="137"/>
        <end position="163"/>
    </location>
</feature>
<dbReference type="GO" id="GO:0016936">
    <property type="term" value="F:galactoside binding"/>
    <property type="evidence" value="ECO:0007669"/>
    <property type="project" value="TreeGrafter"/>
</dbReference>
<dbReference type="OrthoDB" id="6251307at2759"/>
<name>A0A6J2XQ00_SITOR</name>
<dbReference type="PROSITE" id="PS51304">
    <property type="entry name" value="GALECTIN"/>
    <property type="match status" value="1"/>
</dbReference>
<dbReference type="InterPro" id="IPR001079">
    <property type="entry name" value="Galectin_CRD"/>
</dbReference>
<proteinExistence type="predicted"/>
<organism evidence="5 6">
    <name type="scientific">Sitophilus oryzae</name>
    <name type="common">Rice weevil</name>
    <name type="synonym">Curculio oryzae</name>
    <dbReference type="NCBI Taxonomy" id="7048"/>
    <lineage>
        <taxon>Eukaryota</taxon>
        <taxon>Metazoa</taxon>
        <taxon>Ecdysozoa</taxon>
        <taxon>Arthropoda</taxon>
        <taxon>Hexapoda</taxon>
        <taxon>Insecta</taxon>
        <taxon>Pterygota</taxon>
        <taxon>Neoptera</taxon>
        <taxon>Endopterygota</taxon>
        <taxon>Coleoptera</taxon>
        <taxon>Polyphaga</taxon>
        <taxon>Cucujiformia</taxon>
        <taxon>Curculionidae</taxon>
        <taxon>Dryophthorinae</taxon>
        <taxon>Sitophilus</taxon>
    </lineage>
</organism>
<evidence type="ECO:0000256" key="1">
    <source>
        <dbReference type="ARBA" id="ARBA00022734"/>
    </source>
</evidence>
<evidence type="ECO:0000256" key="3">
    <source>
        <dbReference type="SAM" id="MobiDB-lite"/>
    </source>
</evidence>
<dbReference type="CDD" id="cd00070">
    <property type="entry name" value="GLECT"/>
    <property type="match status" value="1"/>
</dbReference>
<dbReference type="Pfam" id="PF00337">
    <property type="entry name" value="Gal-bind_lectin"/>
    <property type="match status" value="1"/>
</dbReference>
<keyword evidence="1 2" id="KW-0430">Lectin</keyword>
<sequence>MAHLSVIPGGPRPGLTIRVRGQAHPTGDRFIVDLQNGPDPSPRDIPFHISVRLNQGYVARNTLRHGNWDAEIGEGSLPILKGQPFDISITVEPHRYIVYINGQYFCEYPHRLPFDQVSHIYVHGDCSVHGVTFENYGPGHHHHHPPPHHGPPHGGPQPHFTNF</sequence>